<feature type="domain" description="2Fe-2S ferredoxin-type" evidence="9">
    <location>
        <begin position="504"/>
        <end position="589"/>
    </location>
</feature>
<dbReference type="InterPro" id="IPR017941">
    <property type="entry name" value="Rieske_2Fe-2S"/>
</dbReference>
<dbReference type="Gene3D" id="2.102.10.10">
    <property type="entry name" value="Rieske [2Fe-2S] iron-sulphur domain"/>
    <property type="match status" value="1"/>
</dbReference>
<evidence type="ECO:0000256" key="6">
    <source>
        <dbReference type="ARBA" id="ARBA00023002"/>
    </source>
</evidence>
<dbReference type="PANTHER" id="PTHR30212">
    <property type="entry name" value="PROTEIN YIIM"/>
    <property type="match status" value="1"/>
</dbReference>
<dbReference type="Proteomes" id="UP000240653">
    <property type="component" value="Unassembled WGS sequence"/>
</dbReference>
<dbReference type="Gene3D" id="3.40.50.80">
    <property type="entry name" value="Nucleotide-binding domain of ferredoxin-NADP reductase (FNR) module"/>
    <property type="match status" value="1"/>
</dbReference>
<dbReference type="RefSeq" id="WP_106722553.1">
    <property type="nucleotide sequence ID" value="NZ_PXYL01000001.1"/>
</dbReference>
<keyword evidence="13" id="KW-1185">Reference proteome</keyword>
<dbReference type="Pfam" id="PF00111">
    <property type="entry name" value="Fer2"/>
    <property type="match status" value="1"/>
</dbReference>
<accession>A0A2P7SP62</accession>
<evidence type="ECO:0000256" key="1">
    <source>
        <dbReference type="ARBA" id="ARBA00001917"/>
    </source>
</evidence>
<evidence type="ECO:0000256" key="7">
    <source>
        <dbReference type="ARBA" id="ARBA00023004"/>
    </source>
</evidence>
<dbReference type="SUPFAM" id="SSF52343">
    <property type="entry name" value="Ferredoxin reductase-like, C-terminal NADP-linked domain"/>
    <property type="match status" value="1"/>
</dbReference>
<keyword evidence="2" id="KW-0285">Flavoprotein</keyword>
<gene>
    <name evidence="12" type="ORF">C7I85_00080</name>
</gene>
<dbReference type="InterPro" id="IPR052353">
    <property type="entry name" value="Benzoxazolinone_Detox_Enz"/>
</dbReference>
<dbReference type="PROSITE" id="PS51085">
    <property type="entry name" value="2FE2S_FER_2"/>
    <property type="match status" value="1"/>
</dbReference>
<dbReference type="CDD" id="cd00207">
    <property type="entry name" value="fer2"/>
    <property type="match status" value="1"/>
</dbReference>
<dbReference type="PROSITE" id="PS00197">
    <property type="entry name" value="2FE2S_FER_1"/>
    <property type="match status" value="1"/>
</dbReference>
<dbReference type="OrthoDB" id="9792185at2"/>
<dbReference type="InterPro" id="IPR054582">
    <property type="entry name" value="DmmA-like_N"/>
</dbReference>
<dbReference type="InterPro" id="IPR006058">
    <property type="entry name" value="2Fe2S_fd_BS"/>
</dbReference>
<dbReference type="InterPro" id="IPR039261">
    <property type="entry name" value="FNR_nucleotide-bd"/>
</dbReference>
<comment type="cofactor">
    <cofactor evidence="1">
        <name>FMN</name>
        <dbReference type="ChEBI" id="CHEBI:58210"/>
    </cofactor>
</comment>
<evidence type="ECO:0000259" key="9">
    <source>
        <dbReference type="PROSITE" id="PS51085"/>
    </source>
</evidence>
<protein>
    <submittedName>
        <fullName evidence="12">Oxidoreductase</fullName>
    </submittedName>
</protein>
<evidence type="ECO:0000259" key="11">
    <source>
        <dbReference type="PROSITE" id="PS51384"/>
    </source>
</evidence>
<keyword evidence="8" id="KW-0411">Iron-sulfur</keyword>
<organism evidence="12 13">
    <name type="scientific">Pseudaminobacter soli</name>
    <name type="common">ex Li et al. 2025</name>
    <dbReference type="NCBI Taxonomy" id="1295366"/>
    <lineage>
        <taxon>Bacteria</taxon>
        <taxon>Pseudomonadati</taxon>
        <taxon>Pseudomonadota</taxon>
        <taxon>Alphaproteobacteria</taxon>
        <taxon>Hyphomicrobiales</taxon>
        <taxon>Phyllobacteriaceae</taxon>
        <taxon>Pseudaminobacter</taxon>
    </lineage>
</organism>
<keyword evidence="5" id="KW-0479">Metal-binding</keyword>
<name>A0A2P7SP62_9HYPH</name>
<dbReference type="GO" id="GO:0016491">
    <property type="term" value="F:oxidoreductase activity"/>
    <property type="evidence" value="ECO:0007669"/>
    <property type="project" value="UniProtKB-KW"/>
</dbReference>
<sequence length="589" mass="64407">MLDQARTRWHPIAAAHDLPLRHVFHGQLLGREFAVWRADDGYVNVWENRCLHRGVRLSIGINDGRELKCQYHGWRYSNRTAGCTYIPAHPADAPARTITNRTFPAVERYGLVWSATDEPQGEVPEVAGLAEGEFLGLRGIPVNAPADRVVARLRGYSFQPSGRIDGNDAEIAVEAAGDFSVALRAREGGAETLAVFFVQPVDSNRSVIRGVLNSDAEGAARLAVLRHHNERLSKLRDAIEQEAAQAPAPEPIAPQFERLPAELAEMPELTAHGRKAALRVQVARKWQAADGIAGFELKPLSGLLPTFQPGAHIDVHMPNGEIRQYSIANGPGESDRYVIGVKLERDSKGGSVCMHESVREGDVLAISEPRNNFPLRRDAVKTIFVAGGIGVTPLLAMAQALHHQELAHEFHYFTQGESQLAFRDRLDGLKGTLVPHLGLDPEATGAKLREILSVYKFGMHLYLCGPGPMLETARKIAAEAGWPEGAVHFEYFKNTNKIDDSSSFEVALARSCMTLKVPAGKTILEVMREAGIDMPSSCEQGACGTCLATVIEGEPDHQDVYLNDAERKSGTKIMTCVSRAKSARLVLDL</sequence>
<dbReference type="Gene3D" id="3.10.20.30">
    <property type="match status" value="1"/>
</dbReference>
<dbReference type="InterPro" id="IPR017927">
    <property type="entry name" value="FAD-bd_FR_type"/>
</dbReference>
<dbReference type="GO" id="GO:0051537">
    <property type="term" value="F:2 iron, 2 sulfur cluster binding"/>
    <property type="evidence" value="ECO:0007669"/>
    <property type="project" value="UniProtKB-KW"/>
</dbReference>
<dbReference type="SUPFAM" id="SSF63380">
    <property type="entry name" value="Riboflavin synthase domain-like"/>
    <property type="match status" value="1"/>
</dbReference>
<keyword evidence="7" id="KW-0408">Iron</keyword>
<evidence type="ECO:0000313" key="12">
    <source>
        <dbReference type="EMBL" id="PSJ64201.1"/>
    </source>
</evidence>
<dbReference type="Gene3D" id="2.40.30.10">
    <property type="entry name" value="Translation factors"/>
    <property type="match status" value="1"/>
</dbReference>
<dbReference type="PRINTS" id="PR00409">
    <property type="entry name" value="PHDIOXRDTASE"/>
</dbReference>
<evidence type="ECO:0000256" key="3">
    <source>
        <dbReference type="ARBA" id="ARBA00022643"/>
    </source>
</evidence>
<feature type="domain" description="FAD-binding FR-type" evidence="11">
    <location>
        <begin position="275"/>
        <end position="376"/>
    </location>
</feature>
<evidence type="ECO:0000256" key="4">
    <source>
        <dbReference type="ARBA" id="ARBA00022714"/>
    </source>
</evidence>
<evidence type="ECO:0000256" key="5">
    <source>
        <dbReference type="ARBA" id="ARBA00022723"/>
    </source>
</evidence>
<dbReference type="Pfam" id="PF00355">
    <property type="entry name" value="Rieske"/>
    <property type="match status" value="1"/>
</dbReference>
<dbReference type="SUPFAM" id="SSF54292">
    <property type="entry name" value="2Fe-2S ferredoxin-like"/>
    <property type="match status" value="1"/>
</dbReference>
<dbReference type="Pfam" id="PF22290">
    <property type="entry name" value="DmmA-like_N"/>
    <property type="match status" value="1"/>
</dbReference>
<dbReference type="AlphaFoldDB" id="A0A2P7SP62"/>
<proteinExistence type="predicted"/>
<keyword evidence="6" id="KW-0560">Oxidoreductase</keyword>
<dbReference type="GO" id="GO:0046872">
    <property type="term" value="F:metal ion binding"/>
    <property type="evidence" value="ECO:0007669"/>
    <property type="project" value="UniProtKB-KW"/>
</dbReference>
<comment type="caution">
    <text evidence="12">The sequence shown here is derived from an EMBL/GenBank/DDBJ whole genome shotgun (WGS) entry which is preliminary data.</text>
</comment>
<keyword evidence="3" id="KW-0288">FMN</keyword>
<evidence type="ECO:0000259" key="10">
    <source>
        <dbReference type="PROSITE" id="PS51296"/>
    </source>
</evidence>
<dbReference type="InterPro" id="IPR036010">
    <property type="entry name" value="2Fe-2S_ferredoxin-like_sf"/>
</dbReference>
<dbReference type="PANTHER" id="PTHR30212:SF2">
    <property type="entry name" value="PROTEIN YIIM"/>
    <property type="match status" value="1"/>
</dbReference>
<dbReference type="InterPro" id="IPR012675">
    <property type="entry name" value="Beta-grasp_dom_sf"/>
</dbReference>
<dbReference type="CDD" id="cd06185">
    <property type="entry name" value="PDR_like"/>
    <property type="match status" value="1"/>
</dbReference>
<reference evidence="12 13" key="1">
    <citation type="submission" date="2018-03" db="EMBL/GenBank/DDBJ databases">
        <title>The draft genome of Mesorhizobium soli JCM 19897.</title>
        <authorList>
            <person name="Li L."/>
            <person name="Liu L."/>
            <person name="Liang L."/>
            <person name="Wang T."/>
            <person name="Zhang X."/>
        </authorList>
    </citation>
    <scope>NUCLEOTIDE SEQUENCE [LARGE SCALE GENOMIC DNA]</scope>
    <source>
        <strain evidence="12 13">JCM 19897</strain>
    </source>
</reference>
<dbReference type="InterPro" id="IPR017938">
    <property type="entry name" value="Riboflavin_synthase-like_b-brl"/>
</dbReference>
<evidence type="ECO:0000256" key="2">
    <source>
        <dbReference type="ARBA" id="ARBA00022630"/>
    </source>
</evidence>
<feature type="domain" description="Rieske" evidence="10">
    <location>
        <begin position="9"/>
        <end position="114"/>
    </location>
</feature>
<dbReference type="PROSITE" id="PS51296">
    <property type="entry name" value="RIESKE"/>
    <property type="match status" value="1"/>
</dbReference>
<dbReference type="InterPro" id="IPR036922">
    <property type="entry name" value="Rieske_2Fe-2S_sf"/>
</dbReference>
<keyword evidence="4" id="KW-0001">2Fe-2S</keyword>
<dbReference type="CDD" id="cd03469">
    <property type="entry name" value="Rieske_RO_Alpha_N"/>
    <property type="match status" value="1"/>
</dbReference>
<dbReference type="InterPro" id="IPR001041">
    <property type="entry name" value="2Fe-2S_ferredoxin-type"/>
</dbReference>
<evidence type="ECO:0000256" key="8">
    <source>
        <dbReference type="ARBA" id="ARBA00023014"/>
    </source>
</evidence>
<dbReference type="EMBL" id="PXYL01000001">
    <property type="protein sequence ID" value="PSJ64201.1"/>
    <property type="molecule type" value="Genomic_DNA"/>
</dbReference>
<evidence type="ECO:0000313" key="13">
    <source>
        <dbReference type="Proteomes" id="UP000240653"/>
    </source>
</evidence>
<dbReference type="PROSITE" id="PS51384">
    <property type="entry name" value="FAD_FR"/>
    <property type="match status" value="1"/>
</dbReference>
<dbReference type="SUPFAM" id="SSF50022">
    <property type="entry name" value="ISP domain"/>
    <property type="match status" value="1"/>
</dbReference>